<dbReference type="InterPro" id="IPR026937">
    <property type="entry name" value="SBNO_Helicase_C_dom"/>
</dbReference>
<dbReference type="GO" id="GO:0005634">
    <property type="term" value="C:nucleus"/>
    <property type="evidence" value="ECO:0007669"/>
    <property type="project" value="TreeGrafter"/>
</dbReference>
<dbReference type="InterPro" id="IPR039187">
    <property type="entry name" value="SNO_AAA"/>
</dbReference>
<keyword evidence="6" id="KW-1185">Reference proteome</keyword>
<dbReference type="GO" id="GO:0031490">
    <property type="term" value="F:chromatin DNA binding"/>
    <property type="evidence" value="ECO:0007669"/>
    <property type="project" value="TreeGrafter"/>
</dbReference>
<evidence type="ECO:0000259" key="3">
    <source>
        <dbReference type="Pfam" id="PF13872"/>
    </source>
</evidence>
<sequence length="1080" mass="120086">MDNPGSTSSLPMNEVAQAIDVHTLTTPSAFPSYMMGIDPNRTAPNFAANNIHQIGNVQMLNPQHPMFHEMQARAAIAGAANGPVLLERTHGGALELSDEIGKIAAEGVEESVSDEVFSVYENKQIIPGCRPHPGEIVEAGSLSALNLPDPVYPLADSLPSEIITEGKLSSLQLEGVLHACQRHHIILPNGSRAGFFLGDAAGVGKGRQIAGVILDNYIRGRTKHIWFSISTDLIVDARRDLTDLGCHIKVIEGAQQLDKETSRISLSQKNHYKMNMIPIVLKKVESSKKGRGEPTTLTGVYVLLAWVTSEHLTFLLPVFKSVIRVLGLPADFKEGIIFSTYATLVSSVNKTGGSSIRQSRLQQLIDWCGGEKFEGCLVFDECHKAKNFIPGKEHASTKVALAVTNLQRMLPRARVLYCSATGVSDVKNMAFMERLGVAEMLAMEMKTSGMYVARSLSYKDAEFVTEQISLTKDQVKMYNTAAHVWNEIHKSLEAAIRRTGSSNNRIWSSFWSAHQRFFKQLCMGIKVPYIVSEAKKAIEDGYCVVIGLQTTGEASLESELNKSKELRGFVSLCREIMTRFIELHFPTKFESQDDGSHPKQDDWCVTAKQMLLGFVKQIELPNSTLDEIIDKLGGPGSVAEMTGRRGRVVRWSETEPPRYEVRDGDSGNIDSLNVRERNLFMEGKKLVAIISDAASTGISLHASVKATNRRRRVHMTIELPWSADKAVQQLGRSHRSNQTIGPLYRLLTTDLGGEKRFAAAVAKRLQSLGAISKGDRRAATGVDLEEFNFDTPYGRNALRTMYSCICQKRLAPGVSLQSITEGKSDFVTFNKMMADCLMLMGIFEQDTLTSTAKVKDNLSADIGKFLNRIFGLSVGKQYLLFNYFTKCLDSQITMARREDRYNEGLLDIIASSVKLVTEPREVFKSRNRANNPTKLVILEVDRGMSWEQALKRYENNHGEDNGFYYSRRENRGKRLHLLATLKEGSTHVFRIARRESGIGSNILKSRKGSRRVKPNTGVSKFEEEKSDLLHKYIPISVEEARCLRGLTYGAVGHRSIAPGFKPQSGYVGRVFYLSLRLITL</sequence>
<dbReference type="GO" id="GO:0042393">
    <property type="term" value="F:histone binding"/>
    <property type="evidence" value="ECO:0007669"/>
    <property type="project" value="TreeGrafter"/>
</dbReference>
<evidence type="ECO:0000313" key="6">
    <source>
        <dbReference type="Proteomes" id="UP001208570"/>
    </source>
</evidence>
<feature type="domain" description="Strawberry notch helicase C" evidence="2">
    <location>
        <begin position="624"/>
        <end position="907"/>
    </location>
</feature>
<name>A0AAD9J867_9ANNE</name>
<proteinExistence type="inferred from homology"/>
<organism evidence="5 6">
    <name type="scientific">Paralvinella palmiformis</name>
    <dbReference type="NCBI Taxonomy" id="53620"/>
    <lineage>
        <taxon>Eukaryota</taxon>
        <taxon>Metazoa</taxon>
        <taxon>Spiralia</taxon>
        <taxon>Lophotrochozoa</taxon>
        <taxon>Annelida</taxon>
        <taxon>Polychaeta</taxon>
        <taxon>Sedentaria</taxon>
        <taxon>Canalipalpata</taxon>
        <taxon>Terebellida</taxon>
        <taxon>Terebelliformia</taxon>
        <taxon>Alvinellidae</taxon>
        <taxon>Paralvinella</taxon>
    </lineage>
</organism>
<evidence type="ECO:0000259" key="2">
    <source>
        <dbReference type="Pfam" id="PF13871"/>
    </source>
</evidence>
<dbReference type="Pfam" id="PF25373">
    <property type="entry name" value="SBNO"/>
    <property type="match status" value="1"/>
</dbReference>
<feature type="domain" description="SBNO alpha/beta" evidence="4">
    <location>
        <begin position="944"/>
        <end position="1042"/>
    </location>
</feature>
<comment type="similarity">
    <text evidence="1">Belongs to the SBNO family.</text>
</comment>
<dbReference type="EMBL" id="JAODUP010000499">
    <property type="protein sequence ID" value="KAK2148407.1"/>
    <property type="molecule type" value="Genomic_DNA"/>
</dbReference>
<dbReference type="SUPFAM" id="SSF52540">
    <property type="entry name" value="P-loop containing nucleoside triphosphate hydrolases"/>
    <property type="match status" value="2"/>
</dbReference>
<dbReference type="Gene3D" id="3.40.50.300">
    <property type="entry name" value="P-loop containing nucleotide triphosphate hydrolases"/>
    <property type="match status" value="1"/>
</dbReference>
<dbReference type="InterPro" id="IPR027417">
    <property type="entry name" value="P-loop_NTPase"/>
</dbReference>
<dbReference type="Pfam" id="PF13871">
    <property type="entry name" value="Helicase_C_4"/>
    <property type="match status" value="1"/>
</dbReference>
<feature type="domain" description="Strawberry notch AAA" evidence="3">
    <location>
        <begin position="131"/>
        <end position="437"/>
    </location>
</feature>
<comment type="caution">
    <text evidence="5">The sequence shown here is derived from an EMBL/GenBank/DDBJ whole genome shotgun (WGS) entry which is preliminary data.</text>
</comment>
<reference evidence="5" key="1">
    <citation type="journal article" date="2023" name="Mol. Biol. Evol.">
        <title>Third-Generation Sequencing Reveals the Adaptive Role of the Epigenome in Three Deep-Sea Polychaetes.</title>
        <authorList>
            <person name="Perez M."/>
            <person name="Aroh O."/>
            <person name="Sun Y."/>
            <person name="Lan Y."/>
            <person name="Juniper S.K."/>
            <person name="Young C.R."/>
            <person name="Angers B."/>
            <person name="Qian P.Y."/>
        </authorList>
    </citation>
    <scope>NUCLEOTIDE SEQUENCE</scope>
    <source>
        <strain evidence="5">P08H-3</strain>
    </source>
</reference>
<dbReference type="Pfam" id="PF13872">
    <property type="entry name" value="AAA_34"/>
    <property type="match status" value="1"/>
</dbReference>
<protein>
    <submittedName>
        <fullName evidence="5">Uncharacterized protein</fullName>
    </submittedName>
</protein>
<dbReference type="PANTHER" id="PTHR12706">
    <property type="entry name" value="STRAWBERRY NOTCH-RELATED"/>
    <property type="match status" value="1"/>
</dbReference>
<gene>
    <name evidence="5" type="ORF">LSH36_499g01032</name>
</gene>
<evidence type="ECO:0000313" key="5">
    <source>
        <dbReference type="EMBL" id="KAK2148407.1"/>
    </source>
</evidence>
<accession>A0AAD9J867</accession>
<evidence type="ECO:0000259" key="4">
    <source>
        <dbReference type="Pfam" id="PF25373"/>
    </source>
</evidence>
<dbReference type="Proteomes" id="UP001208570">
    <property type="component" value="Unassembled WGS sequence"/>
</dbReference>
<evidence type="ECO:0000256" key="1">
    <source>
        <dbReference type="ARBA" id="ARBA00006992"/>
    </source>
</evidence>
<dbReference type="GO" id="GO:0006355">
    <property type="term" value="P:regulation of DNA-templated transcription"/>
    <property type="evidence" value="ECO:0007669"/>
    <property type="project" value="InterPro"/>
</dbReference>
<dbReference type="InterPro" id="IPR026741">
    <property type="entry name" value="SNO"/>
</dbReference>
<dbReference type="InterPro" id="IPR057332">
    <property type="entry name" value="SBNO_a/b_dom"/>
</dbReference>
<dbReference type="PANTHER" id="PTHR12706:SF33">
    <property type="entry name" value="PROTEIN WITH HELICASE_C DOMAIN"/>
    <property type="match status" value="1"/>
</dbReference>
<dbReference type="AlphaFoldDB" id="A0AAD9J867"/>